<feature type="domain" description="AIG1-type G" evidence="4">
    <location>
        <begin position="54"/>
        <end position="247"/>
    </location>
</feature>
<dbReference type="Ensembl" id="ENSCCRT00020086026.1">
    <property type="protein sequence ID" value="ENSCCRP00020078467.1"/>
    <property type="gene ID" value="ENSCCRG00020036486.1"/>
</dbReference>
<evidence type="ECO:0000313" key="5">
    <source>
        <dbReference type="Ensembl" id="ENSCCRP00010098143.1"/>
    </source>
</evidence>
<dbReference type="Proteomes" id="UP000694701">
    <property type="component" value="Unplaced"/>
</dbReference>
<dbReference type="PANTHER" id="PTHR10903:SF170">
    <property type="entry name" value="GTPASE IMAP FAMILY MEMBER 7"/>
    <property type="match status" value="1"/>
</dbReference>
<name>A0A8C1P261_CYPCA</name>
<dbReference type="GO" id="GO:0005525">
    <property type="term" value="F:GTP binding"/>
    <property type="evidence" value="ECO:0007669"/>
    <property type="project" value="UniProtKB-KW"/>
</dbReference>
<dbReference type="AlphaFoldDB" id="A0A8C1P261"/>
<keyword evidence="7" id="KW-1185">Reference proteome</keyword>
<evidence type="ECO:0000256" key="3">
    <source>
        <dbReference type="ARBA" id="ARBA00023134"/>
    </source>
</evidence>
<protein>
    <recommendedName>
        <fullName evidence="4">AIG1-type G domain-containing protein</fullName>
    </recommendedName>
</protein>
<evidence type="ECO:0000256" key="2">
    <source>
        <dbReference type="ARBA" id="ARBA00022741"/>
    </source>
</evidence>
<keyword evidence="3" id="KW-0342">GTP-binding</keyword>
<evidence type="ECO:0000259" key="4">
    <source>
        <dbReference type="Pfam" id="PF04548"/>
    </source>
</evidence>
<dbReference type="Pfam" id="PF04548">
    <property type="entry name" value="AIG1"/>
    <property type="match status" value="1"/>
</dbReference>
<dbReference type="Ensembl" id="ENSCCRT00015070095.1">
    <property type="protein sequence ID" value="ENSCCRP00015067899.1"/>
    <property type="gene ID" value="ENSCCRG00015027599.1"/>
</dbReference>
<dbReference type="Proteomes" id="UP000694427">
    <property type="component" value="Unplaced"/>
</dbReference>
<organism evidence="5 7">
    <name type="scientific">Cyprinus carpio</name>
    <name type="common">Common carp</name>
    <dbReference type="NCBI Taxonomy" id="7962"/>
    <lineage>
        <taxon>Eukaryota</taxon>
        <taxon>Metazoa</taxon>
        <taxon>Chordata</taxon>
        <taxon>Craniata</taxon>
        <taxon>Vertebrata</taxon>
        <taxon>Euteleostomi</taxon>
        <taxon>Actinopterygii</taxon>
        <taxon>Neopterygii</taxon>
        <taxon>Teleostei</taxon>
        <taxon>Ostariophysi</taxon>
        <taxon>Cypriniformes</taxon>
        <taxon>Cyprinidae</taxon>
        <taxon>Cyprininae</taxon>
        <taxon>Cyprinus</taxon>
    </lineage>
</organism>
<evidence type="ECO:0000256" key="1">
    <source>
        <dbReference type="ARBA" id="ARBA00008535"/>
    </source>
</evidence>
<dbReference type="Gene3D" id="3.40.50.300">
    <property type="entry name" value="P-loop containing nucleotide triphosphate hydrolases"/>
    <property type="match status" value="1"/>
</dbReference>
<dbReference type="InterPro" id="IPR006703">
    <property type="entry name" value="G_AIG1"/>
</dbReference>
<evidence type="ECO:0000313" key="6">
    <source>
        <dbReference type="Ensembl" id="ENSCCRP00015067899.1"/>
    </source>
</evidence>
<proteinExistence type="inferred from homology"/>
<comment type="similarity">
    <text evidence="1">Belongs to the TRAFAC class TrmE-Era-EngA-EngB-Septin-like GTPase superfamily. AIG1/Toc34/Toc159-like paraseptin GTPase family. IAN subfamily.</text>
</comment>
<dbReference type="InterPro" id="IPR027417">
    <property type="entry name" value="P-loop_NTPase"/>
</dbReference>
<dbReference type="PANTHER" id="PTHR10903">
    <property type="entry name" value="GTPASE, IMAP FAMILY MEMBER-RELATED"/>
    <property type="match status" value="1"/>
</dbReference>
<keyword evidence="2" id="KW-0547">Nucleotide-binding</keyword>
<dbReference type="Ensembl" id="ENSCCRT00010108863.1">
    <property type="protein sequence ID" value="ENSCCRP00010098143.1"/>
    <property type="gene ID" value="ENSCCRG00010043004.1"/>
</dbReference>
<accession>A0A8C1P261</accession>
<dbReference type="InterPro" id="IPR045058">
    <property type="entry name" value="GIMA/IAN/Toc"/>
</dbReference>
<gene>
    <name evidence="6" type="primary">LOC109099428</name>
</gene>
<sequence>MFRAIMMCVLCCVNFRTKLEMYHKIKTDVNSTEEPKHQRLTITDESDLIIASELTLVLLGMSVLEKTAVEHVIFGREESQCDASPALLMKITVDTGVVDGEKVTVINTPDWFSSALNPDEIKQKIQFCIGLSSHGPYALLLVIPVNQFLQKEKEIVYKFENFQNTFCKRLMILFTATNEQEELEIQKHDLKPLKDICVNRFHVLNISQVKKRDQVSELLKKVEIIVKGNVQSSDVCKISETQREKAIAISKQVSVEETNYIKVSSQKLQCTVWTEPNEPFEIIDYP</sequence>
<evidence type="ECO:0000313" key="7">
    <source>
        <dbReference type="Proteomes" id="UP000694427"/>
    </source>
</evidence>
<reference evidence="5" key="1">
    <citation type="submission" date="2025-05" db="UniProtKB">
        <authorList>
            <consortium name="Ensembl"/>
        </authorList>
    </citation>
    <scope>IDENTIFICATION</scope>
</reference>
<dbReference type="Proteomes" id="UP000694700">
    <property type="component" value="Unplaced"/>
</dbReference>